<dbReference type="Pfam" id="PF06031">
    <property type="entry name" value="SERTA"/>
    <property type="match status" value="1"/>
</dbReference>
<protein>
    <recommendedName>
        <fullName evidence="1">SERTA domain-containing protein</fullName>
    </recommendedName>
</protein>
<dbReference type="PANTHER" id="PTHR16277">
    <property type="entry name" value="CELL DIVISION CYCLE ASSOCIATED PROTEIN 4/SERTA DOMAIN-CONTAINING PROTEIN 2"/>
    <property type="match status" value="1"/>
</dbReference>
<feature type="domain" description="SERTA" evidence="1">
    <location>
        <begin position="21"/>
        <end position="68"/>
    </location>
</feature>
<gene>
    <name evidence="2" type="primary">sertad3</name>
</gene>
<name>A0AAY5EU46_ELEEL</name>
<organism evidence="2 3">
    <name type="scientific">Electrophorus electricus</name>
    <name type="common">Electric eel</name>
    <name type="synonym">Gymnotus electricus</name>
    <dbReference type="NCBI Taxonomy" id="8005"/>
    <lineage>
        <taxon>Eukaryota</taxon>
        <taxon>Metazoa</taxon>
        <taxon>Chordata</taxon>
        <taxon>Craniata</taxon>
        <taxon>Vertebrata</taxon>
        <taxon>Euteleostomi</taxon>
        <taxon>Actinopterygii</taxon>
        <taxon>Neopterygii</taxon>
        <taxon>Teleostei</taxon>
        <taxon>Ostariophysi</taxon>
        <taxon>Gymnotiformes</taxon>
        <taxon>Gymnotoidei</taxon>
        <taxon>Gymnotidae</taxon>
        <taxon>Electrophorus</taxon>
    </lineage>
</organism>
<dbReference type="Ensembl" id="ENSEEET00000060287.1">
    <property type="protein sequence ID" value="ENSEEEP00000059907.1"/>
    <property type="gene ID" value="ENSEEEG00000029098.1"/>
</dbReference>
<dbReference type="PANTHER" id="PTHR16277:SF13">
    <property type="entry name" value="SERTA DOMAIN-CONTAINING PROTEIN 3"/>
    <property type="match status" value="1"/>
</dbReference>
<dbReference type="PROSITE" id="PS51053">
    <property type="entry name" value="SERTA"/>
    <property type="match status" value="1"/>
</dbReference>
<proteinExistence type="predicted"/>
<accession>A0AAY5EU46</accession>
<evidence type="ECO:0000313" key="2">
    <source>
        <dbReference type="Ensembl" id="ENSEEEP00000059907.1"/>
    </source>
</evidence>
<reference evidence="2 3" key="1">
    <citation type="submission" date="2020-05" db="EMBL/GenBank/DDBJ databases">
        <title>Electrophorus electricus (electric eel) genome, fEleEle1, primary haplotype.</title>
        <authorList>
            <person name="Myers G."/>
            <person name="Meyer A."/>
            <person name="Fedrigo O."/>
            <person name="Formenti G."/>
            <person name="Rhie A."/>
            <person name="Tracey A."/>
            <person name="Sims Y."/>
            <person name="Jarvis E.D."/>
        </authorList>
    </citation>
    <scope>NUCLEOTIDE SEQUENCE [LARGE SCALE GENOMIC DNA]</scope>
</reference>
<dbReference type="InterPro" id="IPR052262">
    <property type="entry name" value="E2F-SERTA_domain_protein"/>
</dbReference>
<sequence length="254" mass="27318">MVARGMKRKLYGSDNGGGSVWESQLQSVLDISLDKFQRDQALVEPSLLRSVLITNTLRQVQSVVKTHLSGVSFHPKLHTQPKKQPELLSTLGSIPAGHSASLCSLGVEDMEDDLMAWPSEEDLSLATAITGILNDLDAALDDDCGLSVPQRLPLASMENLPGDGRSKQNSTISHKTDGCRASILGNSSHMSNYLQEAVIDDLLLDIDTNVFEAEANSVSPCAFSFPADQLVKYLPPFSNSSAVSLTPASPPMVR</sequence>
<reference evidence="2" key="3">
    <citation type="submission" date="2025-09" db="UniProtKB">
        <authorList>
            <consortium name="Ensembl"/>
        </authorList>
    </citation>
    <scope>IDENTIFICATION</scope>
</reference>
<dbReference type="InterPro" id="IPR009263">
    <property type="entry name" value="SERTA_dom"/>
</dbReference>
<keyword evidence="3" id="KW-1185">Reference proteome</keyword>
<evidence type="ECO:0000313" key="3">
    <source>
        <dbReference type="Proteomes" id="UP000314983"/>
    </source>
</evidence>
<dbReference type="Proteomes" id="UP000314983">
    <property type="component" value="Chromosome 4"/>
</dbReference>
<evidence type="ECO:0000259" key="1">
    <source>
        <dbReference type="PROSITE" id="PS51053"/>
    </source>
</evidence>
<reference evidence="2" key="2">
    <citation type="submission" date="2025-08" db="UniProtKB">
        <authorList>
            <consortium name="Ensembl"/>
        </authorList>
    </citation>
    <scope>IDENTIFICATION</scope>
</reference>
<dbReference type="GO" id="GO:0005634">
    <property type="term" value="C:nucleus"/>
    <property type="evidence" value="ECO:0007669"/>
    <property type="project" value="TreeGrafter"/>
</dbReference>
<dbReference type="AlphaFoldDB" id="A0AAY5EU46"/>
<dbReference type="GeneTree" id="ENSGT01030000235127"/>